<accession>A0A1I2KA92</accession>
<dbReference type="RefSeq" id="WP_091535184.1">
    <property type="nucleotide sequence ID" value="NZ_FOOC01000013.1"/>
</dbReference>
<evidence type="ECO:0000313" key="3">
    <source>
        <dbReference type="Proteomes" id="UP000199771"/>
    </source>
</evidence>
<name>A0A1I2KA92_9GAMM</name>
<dbReference type="AlphaFoldDB" id="A0A1I2KA92"/>
<dbReference type="PROSITE" id="PS51257">
    <property type="entry name" value="PROKAR_LIPOPROTEIN"/>
    <property type="match status" value="1"/>
</dbReference>
<feature type="chain" id="PRO_5011744508" evidence="1">
    <location>
        <begin position="19"/>
        <end position="173"/>
    </location>
</feature>
<evidence type="ECO:0000256" key="1">
    <source>
        <dbReference type="SAM" id="SignalP"/>
    </source>
</evidence>
<proteinExistence type="predicted"/>
<keyword evidence="3" id="KW-1185">Reference proteome</keyword>
<dbReference type="STRING" id="1076937.SAMN04488120_11338"/>
<gene>
    <name evidence="2" type="ORF">SAMN04488120_11338</name>
</gene>
<dbReference type="OrthoDB" id="7065673at2"/>
<reference evidence="2 3" key="1">
    <citation type="submission" date="2016-10" db="EMBL/GenBank/DDBJ databases">
        <authorList>
            <person name="de Groot N.N."/>
        </authorList>
    </citation>
    <scope>NUCLEOTIDE SEQUENCE [LARGE SCALE GENOMIC DNA]</scope>
    <source>
        <strain evidence="2 3">DSM 23609</strain>
    </source>
</reference>
<sequence length="173" mass="18758">MKLRVPVLWIVLVLTGCATDAVQTATPADPYPPDACRIADADVAVLELAPTPASAPDDPAAFARSLPIDRSLTRAARWQHQAQGWSSLTLILQSAGARSLSLHLSDLKLPPRTQIWFCSPDGRLRHGPYREAAGSELWTPIVPGERALLQIWTPTAAHRQLTGRLADAQGGYR</sequence>
<protein>
    <submittedName>
        <fullName evidence="2">Uncharacterized protein</fullName>
    </submittedName>
</protein>
<organism evidence="2 3">
    <name type="scientific">Fontimonas thermophila</name>
    <dbReference type="NCBI Taxonomy" id="1076937"/>
    <lineage>
        <taxon>Bacteria</taxon>
        <taxon>Pseudomonadati</taxon>
        <taxon>Pseudomonadota</taxon>
        <taxon>Gammaproteobacteria</taxon>
        <taxon>Nevskiales</taxon>
        <taxon>Nevskiaceae</taxon>
        <taxon>Fontimonas</taxon>
    </lineage>
</organism>
<evidence type="ECO:0000313" key="2">
    <source>
        <dbReference type="EMBL" id="SFF62147.1"/>
    </source>
</evidence>
<keyword evidence="1" id="KW-0732">Signal</keyword>
<dbReference type="Proteomes" id="UP000199771">
    <property type="component" value="Unassembled WGS sequence"/>
</dbReference>
<dbReference type="EMBL" id="FOOC01000013">
    <property type="protein sequence ID" value="SFF62147.1"/>
    <property type="molecule type" value="Genomic_DNA"/>
</dbReference>
<feature type="signal peptide" evidence="1">
    <location>
        <begin position="1"/>
        <end position="18"/>
    </location>
</feature>